<evidence type="ECO:0000256" key="4">
    <source>
        <dbReference type="ARBA" id="ARBA00051722"/>
    </source>
</evidence>
<evidence type="ECO:0000256" key="1">
    <source>
        <dbReference type="ARBA" id="ARBA00005750"/>
    </source>
</evidence>
<dbReference type="SUPFAM" id="SSF89550">
    <property type="entry name" value="PHP domain-like"/>
    <property type="match status" value="1"/>
</dbReference>
<dbReference type="Pfam" id="PF19567">
    <property type="entry name" value="CpsB_CapC"/>
    <property type="match status" value="1"/>
</dbReference>
<dbReference type="PANTHER" id="PTHR39181">
    <property type="entry name" value="TYROSINE-PROTEIN PHOSPHATASE YWQE"/>
    <property type="match status" value="1"/>
</dbReference>
<evidence type="ECO:0000256" key="3">
    <source>
        <dbReference type="ARBA" id="ARBA00022801"/>
    </source>
</evidence>
<reference evidence="5 6" key="1">
    <citation type="submission" date="2021-03" db="EMBL/GenBank/DDBJ databases">
        <title>Tianweitania aestuarii sp. nov., isolated from a tidal flat.</title>
        <authorList>
            <person name="Park S."/>
            <person name="Yoon J.-H."/>
        </authorList>
    </citation>
    <scope>NUCLEOTIDE SEQUENCE [LARGE SCALE GENOMIC DNA]</scope>
    <source>
        <strain evidence="5 6">BSSL-BM11</strain>
    </source>
</reference>
<accession>A0ABS5RRN9</accession>
<dbReference type="InterPro" id="IPR016195">
    <property type="entry name" value="Pol/histidinol_Pase-like"/>
</dbReference>
<name>A0ABS5RRN9_9HYPH</name>
<dbReference type="EMBL" id="JAFMNX010000001">
    <property type="protein sequence ID" value="MBS9719632.1"/>
    <property type="molecule type" value="Genomic_DNA"/>
</dbReference>
<gene>
    <name evidence="5" type="ORF">JYU29_02910</name>
</gene>
<sequence>MIDLHSHILPGCDDGAVDLAAALAMARVAVSDGTRILACTPHILPGLYRNDTVGIEHRVKVLRQALSDEAIDLRLVVGADVHIAPDLLQKLTDKVVPTLNGTRYFLLEPPHHVVPPNFNAFVERLIDAGYIPVVTHPERLTWVAKHYDLIEAVGRAGALMQITAGSLTGQFGTQAKALADRMLEEGRIDLIASDAHNVSGRSPVLSAAYSIVEEKVGAETARNLFVETPARILRNADIRAVGMDVAQSVKREAETKSRTSRFWRMLQGR</sequence>
<proteinExistence type="inferred from homology"/>
<evidence type="ECO:0000256" key="2">
    <source>
        <dbReference type="ARBA" id="ARBA00013064"/>
    </source>
</evidence>
<comment type="similarity">
    <text evidence="1">Belongs to the metallo-dependent hydrolases superfamily. CpsB/CapC family.</text>
</comment>
<organism evidence="5 6">
    <name type="scientific">Tianweitania aestuarii</name>
    <dbReference type="NCBI Taxonomy" id="2814886"/>
    <lineage>
        <taxon>Bacteria</taxon>
        <taxon>Pseudomonadati</taxon>
        <taxon>Pseudomonadota</taxon>
        <taxon>Alphaproteobacteria</taxon>
        <taxon>Hyphomicrobiales</taxon>
        <taxon>Phyllobacteriaceae</taxon>
        <taxon>Tianweitania</taxon>
    </lineage>
</organism>
<dbReference type="EC" id="3.1.3.48" evidence="2"/>
<dbReference type="PANTHER" id="PTHR39181:SF1">
    <property type="entry name" value="TYROSINE-PROTEIN PHOSPHATASE YWQE"/>
    <property type="match status" value="1"/>
</dbReference>
<protein>
    <recommendedName>
        <fullName evidence="2">protein-tyrosine-phosphatase</fullName>
        <ecNumber evidence="2">3.1.3.48</ecNumber>
    </recommendedName>
</protein>
<keyword evidence="6" id="KW-1185">Reference proteome</keyword>
<dbReference type="Proteomes" id="UP001297272">
    <property type="component" value="Unassembled WGS sequence"/>
</dbReference>
<evidence type="ECO:0000313" key="6">
    <source>
        <dbReference type="Proteomes" id="UP001297272"/>
    </source>
</evidence>
<keyword evidence="3" id="KW-0378">Hydrolase</keyword>
<dbReference type="InterPro" id="IPR016667">
    <property type="entry name" value="Caps_polysacc_synth_CpsB/CapC"/>
</dbReference>
<evidence type="ECO:0000313" key="5">
    <source>
        <dbReference type="EMBL" id="MBS9719632.1"/>
    </source>
</evidence>
<comment type="caution">
    <text evidence="5">The sequence shown here is derived from an EMBL/GenBank/DDBJ whole genome shotgun (WGS) entry which is preliminary data.</text>
</comment>
<dbReference type="RefSeq" id="WP_213983251.1">
    <property type="nucleotide sequence ID" value="NZ_JAFMNX010000001.1"/>
</dbReference>
<comment type="catalytic activity">
    <reaction evidence="4">
        <text>O-phospho-L-tyrosyl-[protein] + H2O = L-tyrosyl-[protein] + phosphate</text>
        <dbReference type="Rhea" id="RHEA:10684"/>
        <dbReference type="Rhea" id="RHEA-COMP:10136"/>
        <dbReference type="Rhea" id="RHEA-COMP:20101"/>
        <dbReference type="ChEBI" id="CHEBI:15377"/>
        <dbReference type="ChEBI" id="CHEBI:43474"/>
        <dbReference type="ChEBI" id="CHEBI:46858"/>
        <dbReference type="ChEBI" id="CHEBI:61978"/>
        <dbReference type="EC" id="3.1.3.48"/>
    </reaction>
</comment>
<dbReference type="PIRSF" id="PIRSF016557">
    <property type="entry name" value="Caps_synth_CpsB"/>
    <property type="match status" value="1"/>
</dbReference>
<dbReference type="Gene3D" id="3.20.20.140">
    <property type="entry name" value="Metal-dependent hydrolases"/>
    <property type="match status" value="1"/>
</dbReference>